<dbReference type="PANTHER" id="PTHR43539:SF68">
    <property type="entry name" value="FLAVIN-BINDING MONOOXYGENASE-LIKE PROTEIN (AFU_ORTHOLOGUE AFUA_4G09220)"/>
    <property type="match status" value="1"/>
</dbReference>
<organism evidence="4 5">
    <name type="scientific">Roridomyces roridus</name>
    <dbReference type="NCBI Taxonomy" id="1738132"/>
    <lineage>
        <taxon>Eukaryota</taxon>
        <taxon>Fungi</taxon>
        <taxon>Dikarya</taxon>
        <taxon>Basidiomycota</taxon>
        <taxon>Agaricomycotina</taxon>
        <taxon>Agaricomycetes</taxon>
        <taxon>Agaricomycetidae</taxon>
        <taxon>Agaricales</taxon>
        <taxon>Marasmiineae</taxon>
        <taxon>Mycenaceae</taxon>
        <taxon>Roridomyces</taxon>
    </lineage>
</organism>
<dbReference type="InterPro" id="IPR020946">
    <property type="entry name" value="Flavin_mOase-like"/>
</dbReference>
<dbReference type="SUPFAM" id="SSF54427">
    <property type="entry name" value="NTF2-like"/>
    <property type="match status" value="1"/>
</dbReference>
<dbReference type="InterPro" id="IPR050982">
    <property type="entry name" value="Auxin_biosynth/cation_transpt"/>
</dbReference>
<dbReference type="SUPFAM" id="SSF51905">
    <property type="entry name" value="FAD/NAD(P)-binding domain"/>
    <property type="match status" value="2"/>
</dbReference>
<dbReference type="InterPro" id="IPR032710">
    <property type="entry name" value="NTF2-like_dom_sf"/>
</dbReference>
<evidence type="ECO:0000313" key="4">
    <source>
        <dbReference type="EMBL" id="KAJ7648037.1"/>
    </source>
</evidence>
<dbReference type="AlphaFoldDB" id="A0AAD7CGQ9"/>
<keyword evidence="1" id="KW-0285">Flavoprotein</keyword>
<evidence type="ECO:0000256" key="2">
    <source>
        <dbReference type="ARBA" id="ARBA00022827"/>
    </source>
</evidence>
<dbReference type="GO" id="GO:0050660">
    <property type="term" value="F:flavin adenine dinucleotide binding"/>
    <property type="evidence" value="ECO:0007669"/>
    <property type="project" value="InterPro"/>
</dbReference>
<dbReference type="GO" id="GO:0004499">
    <property type="term" value="F:N,N-dimethylaniline monooxygenase activity"/>
    <property type="evidence" value="ECO:0007669"/>
    <property type="project" value="InterPro"/>
</dbReference>
<gene>
    <name evidence="4" type="ORF">FB45DRAFT_895095</name>
</gene>
<dbReference type="Pfam" id="PF00743">
    <property type="entry name" value="FMO-like"/>
    <property type="match status" value="1"/>
</dbReference>
<proteinExistence type="predicted"/>
<feature type="non-terminal residue" evidence="4">
    <location>
        <position position="604"/>
    </location>
</feature>
<comment type="caution">
    <text evidence="4">The sequence shown here is derived from an EMBL/GenBank/DDBJ whole genome shotgun (WGS) entry which is preliminary data.</text>
</comment>
<dbReference type="EMBL" id="JARKIF010000002">
    <property type="protein sequence ID" value="KAJ7648037.1"/>
    <property type="molecule type" value="Genomic_DNA"/>
</dbReference>
<dbReference type="Gene3D" id="3.10.450.50">
    <property type="match status" value="1"/>
</dbReference>
<dbReference type="Proteomes" id="UP001221142">
    <property type="component" value="Unassembled WGS sequence"/>
</dbReference>
<dbReference type="PANTHER" id="PTHR43539">
    <property type="entry name" value="FLAVIN-BINDING MONOOXYGENASE-LIKE PROTEIN (AFU_ORTHOLOGUE AFUA_4G09220)"/>
    <property type="match status" value="1"/>
</dbReference>
<keyword evidence="3" id="KW-0560">Oxidoreductase</keyword>
<evidence type="ECO:0000256" key="3">
    <source>
        <dbReference type="ARBA" id="ARBA00023002"/>
    </source>
</evidence>
<name>A0AAD7CGQ9_9AGAR</name>
<protein>
    <recommendedName>
        <fullName evidence="6">Flavin-containing monooxygenase</fullName>
    </recommendedName>
</protein>
<evidence type="ECO:0008006" key="6">
    <source>
        <dbReference type="Google" id="ProtNLM"/>
    </source>
</evidence>
<dbReference type="InterPro" id="IPR036188">
    <property type="entry name" value="FAD/NAD-bd_sf"/>
</dbReference>
<keyword evidence="2" id="KW-0274">FAD</keyword>
<evidence type="ECO:0000313" key="5">
    <source>
        <dbReference type="Proteomes" id="UP001221142"/>
    </source>
</evidence>
<keyword evidence="5" id="KW-1185">Reference proteome</keyword>
<reference evidence="4" key="1">
    <citation type="submission" date="2023-03" db="EMBL/GenBank/DDBJ databases">
        <title>Massive genome expansion in bonnet fungi (Mycena s.s.) driven by repeated elements and novel gene families across ecological guilds.</title>
        <authorList>
            <consortium name="Lawrence Berkeley National Laboratory"/>
            <person name="Harder C.B."/>
            <person name="Miyauchi S."/>
            <person name="Viragh M."/>
            <person name="Kuo A."/>
            <person name="Thoen E."/>
            <person name="Andreopoulos B."/>
            <person name="Lu D."/>
            <person name="Skrede I."/>
            <person name="Drula E."/>
            <person name="Henrissat B."/>
            <person name="Morin E."/>
            <person name="Kohler A."/>
            <person name="Barry K."/>
            <person name="LaButti K."/>
            <person name="Morin E."/>
            <person name="Salamov A."/>
            <person name="Lipzen A."/>
            <person name="Mereny Z."/>
            <person name="Hegedus B."/>
            <person name="Baldrian P."/>
            <person name="Stursova M."/>
            <person name="Weitz H."/>
            <person name="Taylor A."/>
            <person name="Grigoriev I.V."/>
            <person name="Nagy L.G."/>
            <person name="Martin F."/>
            <person name="Kauserud H."/>
        </authorList>
    </citation>
    <scope>NUCLEOTIDE SEQUENCE</scope>
    <source>
        <strain evidence="4">9284</strain>
    </source>
</reference>
<dbReference type="Gene3D" id="3.50.50.60">
    <property type="entry name" value="FAD/NAD(P)-binding domain"/>
    <property type="match status" value="1"/>
</dbReference>
<dbReference type="GO" id="GO:0050661">
    <property type="term" value="F:NADP binding"/>
    <property type="evidence" value="ECO:0007669"/>
    <property type="project" value="InterPro"/>
</dbReference>
<evidence type="ECO:0000256" key="1">
    <source>
        <dbReference type="ARBA" id="ARBA00022630"/>
    </source>
</evidence>
<accession>A0AAD7CGQ9</accession>
<sequence length="604" mass="67281">MALTDPTTHVPSLPTLESLGVTSVPDDLDVASVAAEWMASFAACAERGDAEGVAALFIPESHWRDMLALTWDFRTFNGLPAIRQFLTDRLASAKLSDIRVKEGLTGLQRPYPDLAWIQICFEFTTQGNVGQASGIVRIVPQQAGSPWKAHVMYTNLEDLTAFPEKLGPRRSFAPNHGKWVSEREKSTSFDNEDSTVLVIGGGHSGLDLAARLKCLDVRTLVVERNPRIGDNWRNRYEALCLHDPVWYDHMPYLPFPPTWPVFTPAMKLGDWLESYAKAMELDIWTSSVVRTARKNDSGTWDVVVERQGKERTFTVKHVVFAVGVGANEGKLPSYPGMERFKGETLHSTQHKRATDHLGKKVVIIGACTSAHDIAADYYDHGVDVTMYQRSSTYVMTTKNGWPRIMNPVYWEGGPPTDLADRLSASFPHFMGIELKRRQTRAIAEDDKELLDGLRRRGFRLDMGLMDAGSSLSAWHRAGGYYLDVGASQLIIDGKIKLKNDSQIAEFTETGLKFEDGSQLPADVIVFATGLGDPRVSIRRVCGDVVADQCKPLWGLNEEGEINGIYRDVGIPGLWYMAGKLTRAPLYAEIKAMQEGMFGERYSME</sequence>